<dbReference type="Gene3D" id="2.40.160.40">
    <property type="entry name" value="monomeric porin ompg"/>
    <property type="match status" value="1"/>
</dbReference>
<evidence type="ECO:0000313" key="4">
    <source>
        <dbReference type="Proteomes" id="UP000281391"/>
    </source>
</evidence>
<name>A0A3S5D7Q2_SEROD</name>
<gene>
    <name evidence="3" type="primary">kdgM_1</name>
    <name evidence="3" type="ORF">NCTC11214_03559</name>
</gene>
<organism evidence="3 4">
    <name type="scientific">Serratia odorifera</name>
    <dbReference type="NCBI Taxonomy" id="618"/>
    <lineage>
        <taxon>Bacteria</taxon>
        <taxon>Pseudomonadati</taxon>
        <taxon>Pseudomonadota</taxon>
        <taxon>Gammaproteobacteria</taxon>
        <taxon>Enterobacterales</taxon>
        <taxon>Yersiniaceae</taxon>
        <taxon>Serratia</taxon>
    </lineage>
</organism>
<dbReference type="Pfam" id="PF06178">
    <property type="entry name" value="KdgM"/>
    <property type="match status" value="1"/>
</dbReference>
<dbReference type="SUPFAM" id="SSF56935">
    <property type="entry name" value="Porins"/>
    <property type="match status" value="1"/>
</dbReference>
<dbReference type="InterPro" id="IPR009331">
    <property type="entry name" value="Oligogalacturonate-sp_porin"/>
</dbReference>
<dbReference type="GO" id="GO:0015288">
    <property type="term" value="F:porin activity"/>
    <property type="evidence" value="ECO:0007669"/>
    <property type="project" value="TreeGrafter"/>
</dbReference>
<keyword evidence="1 2" id="KW-0732">Signal</keyword>
<dbReference type="AlphaFoldDB" id="A0A3S5D7Q2"/>
<feature type="signal peptide" evidence="2">
    <location>
        <begin position="1"/>
        <end position="20"/>
    </location>
</feature>
<dbReference type="KEGG" id="sof:NCTC11214_03559"/>
<evidence type="ECO:0000313" key="3">
    <source>
        <dbReference type="EMBL" id="VDZ60876.1"/>
    </source>
</evidence>
<dbReference type="PANTHER" id="PTHR38105:SF5">
    <property type="entry name" value="OUTER MEMBRANE PROTEIN"/>
    <property type="match status" value="1"/>
</dbReference>
<feature type="chain" id="PRO_5041084655" evidence="2">
    <location>
        <begin position="21"/>
        <end position="226"/>
    </location>
</feature>
<dbReference type="Proteomes" id="UP000281391">
    <property type="component" value="Chromosome"/>
</dbReference>
<evidence type="ECO:0000256" key="2">
    <source>
        <dbReference type="SAM" id="SignalP"/>
    </source>
</evidence>
<dbReference type="InterPro" id="IPR053713">
    <property type="entry name" value="Bact_OM_Channel_sf"/>
</dbReference>
<protein>
    <submittedName>
        <fullName evidence="3">Oligogalacturonate-specific porin kdgM</fullName>
    </submittedName>
</protein>
<evidence type="ECO:0000256" key="1">
    <source>
        <dbReference type="ARBA" id="ARBA00022729"/>
    </source>
</evidence>
<dbReference type="RefSeq" id="WP_004960953.1">
    <property type="nucleotide sequence ID" value="NZ_JAEKCK010000017.1"/>
</dbReference>
<accession>A0A3S5D7Q2</accession>
<reference evidence="3 4" key="1">
    <citation type="submission" date="2018-12" db="EMBL/GenBank/DDBJ databases">
        <authorList>
            <consortium name="Pathogen Informatics"/>
        </authorList>
    </citation>
    <scope>NUCLEOTIDE SEQUENCE [LARGE SCALE GENOMIC DNA]</scope>
    <source>
        <strain evidence="3 4">NCTC11214</strain>
    </source>
</reference>
<dbReference type="PANTHER" id="PTHR38105">
    <property type="entry name" value="OUTER MEMBRANE PROTEIN-RELATED-RELATED"/>
    <property type="match status" value="1"/>
</dbReference>
<dbReference type="GO" id="GO:0009279">
    <property type="term" value="C:cell outer membrane"/>
    <property type="evidence" value="ECO:0007669"/>
    <property type="project" value="TreeGrafter"/>
</dbReference>
<sequence length="226" mass="26741">MKKQTLLICGLLLASVQASAVTLDVRHEWFDDSKAHKDRALVSHRFANGVGFSLEAKWKSGGDNSNKAFNNMVSNGTESTISYQYKLNPQWFIQPGFTLESTDDKSIYKPYFTSGYTFDNGIYLNGRYRYEYTRENEADKNDVKTNRGEFWLGYRYQNWRFEYNYIYKHSDQIRFDNKKWDYEYNFKTQWSYDAHWAPYAEVGNVSVSKTSDERQTRLRVGVQYSF</sequence>
<dbReference type="GO" id="GO:0015772">
    <property type="term" value="P:oligosaccharide transport"/>
    <property type="evidence" value="ECO:0007669"/>
    <property type="project" value="TreeGrafter"/>
</dbReference>
<dbReference type="EMBL" id="LR134117">
    <property type="protein sequence ID" value="VDZ60876.1"/>
    <property type="molecule type" value="Genomic_DNA"/>
</dbReference>
<proteinExistence type="predicted"/>